<dbReference type="Proteomes" id="UP000223759">
    <property type="component" value="Unassembled WGS sequence"/>
</dbReference>
<keyword evidence="5" id="KW-0408">Iron</keyword>
<keyword evidence="7" id="KW-0234">DNA repair</keyword>
<reference evidence="11 12" key="1">
    <citation type="submission" date="2017-01" db="EMBL/GenBank/DDBJ databases">
        <authorList>
            <person name="Mah S.A."/>
            <person name="Swanson W.J."/>
            <person name="Moy G.W."/>
            <person name="Vacquier V.D."/>
        </authorList>
    </citation>
    <scope>NUCLEOTIDE SEQUENCE [LARGE SCALE GENOMIC DNA]</scope>
    <source>
        <strain evidence="11 12">M9</strain>
    </source>
</reference>
<dbReference type="SMART" id="SM00986">
    <property type="entry name" value="UDG"/>
    <property type="match status" value="1"/>
</dbReference>
<evidence type="ECO:0000256" key="2">
    <source>
        <dbReference type="ARBA" id="ARBA00022723"/>
    </source>
</evidence>
<accession>A0A1R3VMA6</accession>
<dbReference type="SMART" id="SM00987">
    <property type="entry name" value="UreE_C"/>
    <property type="match status" value="1"/>
</dbReference>
<name>A0A1R3VMA6_9GAMM</name>
<dbReference type="AlphaFoldDB" id="A0A1R3VMA6"/>
<dbReference type="Pfam" id="PF03167">
    <property type="entry name" value="UDG"/>
    <property type="match status" value="1"/>
</dbReference>
<feature type="domain" description="Uracil-DNA glycosylase-like" evidence="10">
    <location>
        <begin position="52"/>
        <end position="219"/>
    </location>
</feature>
<dbReference type="STRING" id="233100.SAMN05216526_0137"/>
<protein>
    <recommendedName>
        <fullName evidence="9">Type-5 uracil-DNA glycosylase</fullName>
    </recommendedName>
</protein>
<keyword evidence="6" id="KW-0411">Iron-sulfur</keyword>
<dbReference type="PANTHER" id="PTHR33693">
    <property type="entry name" value="TYPE-5 URACIL-DNA GLYCOSYLASE"/>
    <property type="match status" value="1"/>
</dbReference>
<dbReference type="InterPro" id="IPR005122">
    <property type="entry name" value="Uracil-DNA_glycosylase-like"/>
</dbReference>
<evidence type="ECO:0000256" key="7">
    <source>
        <dbReference type="ARBA" id="ARBA00023204"/>
    </source>
</evidence>
<dbReference type="InterPro" id="IPR051536">
    <property type="entry name" value="UDG_Type-4/5"/>
</dbReference>
<organism evidence="11 12">
    <name type="scientific">Ectothiorhodosinus mongolicus</name>
    <dbReference type="NCBI Taxonomy" id="233100"/>
    <lineage>
        <taxon>Bacteria</taxon>
        <taxon>Pseudomonadati</taxon>
        <taxon>Pseudomonadota</taxon>
        <taxon>Gammaproteobacteria</taxon>
        <taxon>Chromatiales</taxon>
        <taxon>Ectothiorhodospiraceae</taxon>
        <taxon>Ectothiorhodosinus</taxon>
    </lineage>
</organism>
<dbReference type="CDD" id="cd10031">
    <property type="entry name" value="UDG-F5_TTUDGB_like"/>
    <property type="match status" value="1"/>
</dbReference>
<evidence type="ECO:0000313" key="12">
    <source>
        <dbReference type="Proteomes" id="UP000223759"/>
    </source>
</evidence>
<keyword evidence="4" id="KW-0378">Hydrolase</keyword>
<dbReference type="EMBL" id="FTPK01000001">
    <property type="protein sequence ID" value="SIT65687.1"/>
    <property type="molecule type" value="Genomic_DNA"/>
</dbReference>
<evidence type="ECO:0000256" key="3">
    <source>
        <dbReference type="ARBA" id="ARBA00022763"/>
    </source>
</evidence>
<dbReference type="GO" id="GO:0051539">
    <property type="term" value="F:4 iron, 4 sulfur cluster binding"/>
    <property type="evidence" value="ECO:0007669"/>
    <property type="project" value="UniProtKB-KW"/>
</dbReference>
<proteinExistence type="inferred from homology"/>
<keyword evidence="2" id="KW-0479">Metal-binding</keyword>
<keyword evidence="3" id="KW-0227">DNA damage</keyword>
<keyword evidence="1" id="KW-0004">4Fe-4S</keyword>
<dbReference type="InterPro" id="IPR044147">
    <property type="entry name" value="UdgB-like"/>
</dbReference>
<dbReference type="InterPro" id="IPR036895">
    <property type="entry name" value="Uracil-DNA_glycosylase-like_sf"/>
</dbReference>
<sequence length="234" mass="25774">MPNPAPKKGSVPIFKNGDRPLFDPDCRRCPRLAGFLEEVRSQHPGYHAAPVPAFGDPKARCLIVGLAPGMHGANATGRPFTGDYAGVLLYETLHALGFANQAEATHRDDGLSLKGIRITNAVKCLPPQNKPLPAEIRECNAYLKAELDELPQPAVILALGSIAHQAVIRALGLKQADYRFAHGAEHRVSESRTLIDSYHCSRYNTQTRRLTAEMFHAVLTRVRERVDAYDRSHP</sequence>
<evidence type="ECO:0000256" key="9">
    <source>
        <dbReference type="ARBA" id="ARBA00023887"/>
    </source>
</evidence>
<dbReference type="GO" id="GO:0004844">
    <property type="term" value="F:uracil DNA N-glycosylase activity"/>
    <property type="evidence" value="ECO:0007669"/>
    <property type="project" value="InterPro"/>
</dbReference>
<gene>
    <name evidence="11" type="ORF">SAMN05216526_0137</name>
</gene>
<dbReference type="SUPFAM" id="SSF52141">
    <property type="entry name" value="Uracil-DNA glycosylase-like"/>
    <property type="match status" value="1"/>
</dbReference>
<keyword evidence="12" id="KW-1185">Reference proteome</keyword>
<dbReference type="PANTHER" id="PTHR33693:SF3">
    <property type="entry name" value="TYPE-5 URACIL-DNA GLYCOSYLASE"/>
    <property type="match status" value="1"/>
</dbReference>
<dbReference type="GO" id="GO:0033958">
    <property type="term" value="F:DNA-deoxyinosine glycosylase activity"/>
    <property type="evidence" value="ECO:0007669"/>
    <property type="project" value="InterPro"/>
</dbReference>
<evidence type="ECO:0000259" key="10">
    <source>
        <dbReference type="SMART" id="SM00986"/>
    </source>
</evidence>
<dbReference type="GO" id="GO:0046872">
    <property type="term" value="F:metal ion binding"/>
    <property type="evidence" value="ECO:0007669"/>
    <property type="project" value="UniProtKB-KW"/>
</dbReference>
<dbReference type="GO" id="GO:0006284">
    <property type="term" value="P:base-excision repair"/>
    <property type="evidence" value="ECO:0007669"/>
    <property type="project" value="InterPro"/>
</dbReference>
<comment type="similarity">
    <text evidence="8">Belongs to the uracil-DNA glycosylase (UDG) superfamily. Type 5 (UDGb) family.</text>
</comment>
<evidence type="ECO:0000313" key="11">
    <source>
        <dbReference type="EMBL" id="SIT65687.1"/>
    </source>
</evidence>
<evidence type="ECO:0000256" key="6">
    <source>
        <dbReference type="ARBA" id="ARBA00023014"/>
    </source>
</evidence>
<evidence type="ECO:0000256" key="4">
    <source>
        <dbReference type="ARBA" id="ARBA00022801"/>
    </source>
</evidence>
<evidence type="ECO:0000256" key="5">
    <source>
        <dbReference type="ARBA" id="ARBA00023004"/>
    </source>
</evidence>
<evidence type="ECO:0000256" key="1">
    <source>
        <dbReference type="ARBA" id="ARBA00022485"/>
    </source>
</evidence>
<dbReference type="Gene3D" id="3.40.470.10">
    <property type="entry name" value="Uracil-DNA glycosylase-like domain"/>
    <property type="match status" value="1"/>
</dbReference>
<evidence type="ECO:0000256" key="8">
    <source>
        <dbReference type="ARBA" id="ARBA00023779"/>
    </source>
</evidence>